<evidence type="ECO:0000313" key="2">
    <source>
        <dbReference type="Proteomes" id="UP000315115"/>
    </source>
</evidence>
<proteinExistence type="predicted"/>
<evidence type="ECO:0000313" key="1">
    <source>
        <dbReference type="EMBL" id="BBL88447.1"/>
    </source>
</evidence>
<name>A0A510I4H3_9VIBR</name>
<dbReference type="EMBL" id="AP019798">
    <property type="protein sequence ID" value="BBL88447.1"/>
    <property type="molecule type" value="Genomic_DNA"/>
</dbReference>
<accession>A0A510I4H3</accession>
<dbReference type="PROSITE" id="PS51257">
    <property type="entry name" value="PROKAR_LIPOPROTEIN"/>
    <property type="match status" value="1"/>
</dbReference>
<protein>
    <recommendedName>
        <fullName evidence="3">Tubulin like</fullName>
    </recommendedName>
</protein>
<dbReference type="Pfam" id="PF13809">
    <property type="entry name" value="Tubulin_2"/>
    <property type="match status" value="1"/>
</dbReference>
<gene>
    <name evidence="1" type="ORF">VroAM7_11000</name>
</gene>
<dbReference type="RefSeq" id="WP_143692304.1">
    <property type="nucleotide sequence ID" value="NZ_AP019798.1"/>
</dbReference>
<reference evidence="2" key="1">
    <citation type="submission" date="2019-07" db="EMBL/GenBank/DDBJ databases">
        <title>Complete Genome Sequences of Vibrion rotiferianus strain AM7.</title>
        <authorList>
            <person name="Miyazaki K."/>
            <person name="Wiseschart A."/>
            <person name="Pootanakit K."/>
            <person name="Ishimori K."/>
            <person name="Kitahara K."/>
        </authorList>
    </citation>
    <scope>NUCLEOTIDE SEQUENCE [LARGE SCALE GENOMIC DNA]</scope>
    <source>
        <strain evidence="2">AM7</strain>
    </source>
</reference>
<sequence length="1081" mass="122540">MTQKNTLLIGVGGTGCEVVRELKKKLHVEWRARGAEDKQIPDMFEFKENLGEEYISRIATLSIDSHAADLAGQGKRSQWNSLGEDITLMGREQVLLKSAAVMNTAQNLDLHKGVKPWLRREDEKDFLRNITTGLEPDCGCNQLRRLGRLALASGDNVKSLKDGVANRLDRLADNGGEQTVDIHLAGSLATGTGGGTMLDILAQLQAYFANQPWKATIYVHAFVTAADVGDKNTGRFYINQYAALKEYNAFNRSIYKPWDIASSSIEKRLSIKPVEPGREDTSHYDLKQTYKSLFLVTDSTDRGTRASLSEQVDGTAELLFQLSVRQLGDLPNYIRQALSSEDNSETTDEGYTGVRSMKNGGYGVHRISIPETKIRQRLVSSLGLQFTLQLLYNNWVKSYLDDPLAFNSTSFVGDVVKNYELSKGDLWLDKAVGDTKYAEEANFPVYQQDWRNKLEEIERETKKADSYQEMQQWVTVFNREAESYWNEGFRILGDQGGVERYFSYHGSHVELDKRATRLKKHIEAMLLDGVEGGLEHYTTHNLPEIVDALIERVESDAAEFAKRSSGYEKMASAAQKKRAAIKDEIRKIGKIGYKLGGAAVRLFSQYQEESITYYSNRTYERASKYGADFCAVLLDNLRSLRKDVGQFKLNMLSLRDNLITDLNLENEKKLGIEDWVNWEEIDESIQQYFVTNKALLEVNSTSIWDKLKDIRGDRKAFDAYNRQMKIDEKTNVVRGGFPDTIRRESLQYSHTFHASVVENNPNFKPFFGRNIVKELYEQYGEVTPALENVIKGWIKESSPMVSFDASQPLPQVGLPGPRKRRMMLVPTCQDVPASFQNALKACIEGSVSNSEGKITVEPIPEERCSNEISALTVAFFFPMRQASVTSALKTHYDKAMLGHDGDFIAYQCHSESIRFPDLMLPTRAEEMELRLPSVLIAAAMGYLQLPDEADELIYFGTREDKFSPITNRITTDVKFTNKHLEAVSRIADVYDGVEVSTHLSVLYADYYEHFARDCGAKVEELFDKVDIKPEEIDAAEATLNDYSKWIFLLAKRNEEDERYGKFKEAIADAINRIIPELKEKL</sequence>
<dbReference type="Proteomes" id="UP000315115">
    <property type="component" value="Chromosome 1"/>
</dbReference>
<organism evidence="1 2">
    <name type="scientific">Vibrio rotiferianus</name>
    <dbReference type="NCBI Taxonomy" id="190895"/>
    <lineage>
        <taxon>Bacteria</taxon>
        <taxon>Pseudomonadati</taxon>
        <taxon>Pseudomonadota</taxon>
        <taxon>Gammaproteobacteria</taxon>
        <taxon>Vibrionales</taxon>
        <taxon>Vibrionaceae</taxon>
        <taxon>Vibrio</taxon>
    </lineage>
</organism>
<dbReference type="AlphaFoldDB" id="A0A510I4H3"/>
<evidence type="ECO:0008006" key="3">
    <source>
        <dbReference type="Google" id="ProtNLM"/>
    </source>
</evidence>
<dbReference type="InterPro" id="IPR025904">
    <property type="entry name" value="Tubulin-like"/>
</dbReference>